<comment type="caution">
    <text evidence="2">The sequence shown here is derived from an EMBL/GenBank/DDBJ whole genome shotgun (WGS) entry which is preliminary data.</text>
</comment>
<reference evidence="2 3" key="1">
    <citation type="submission" date="2018-10" db="EMBL/GenBank/DDBJ databases">
        <title>Genomic Encyclopedia of Archaeal and Bacterial Type Strains, Phase II (KMG-II): from individual species to whole genera.</title>
        <authorList>
            <person name="Goeker M."/>
        </authorList>
    </citation>
    <scope>NUCLEOTIDE SEQUENCE [LARGE SCALE GENOMIC DNA]</scope>
    <source>
        <strain evidence="2 3">DSM 43383</strain>
    </source>
</reference>
<protein>
    <submittedName>
        <fullName evidence="2">Uncharacterized protein</fullName>
    </submittedName>
</protein>
<organism evidence="2 3">
    <name type="scientific">Actinomadura pelletieri DSM 43383</name>
    <dbReference type="NCBI Taxonomy" id="1120940"/>
    <lineage>
        <taxon>Bacteria</taxon>
        <taxon>Bacillati</taxon>
        <taxon>Actinomycetota</taxon>
        <taxon>Actinomycetes</taxon>
        <taxon>Streptosporangiales</taxon>
        <taxon>Thermomonosporaceae</taxon>
        <taxon>Actinomadura</taxon>
    </lineage>
</organism>
<dbReference type="Proteomes" id="UP000274601">
    <property type="component" value="Unassembled WGS sequence"/>
</dbReference>
<keyword evidence="3" id="KW-1185">Reference proteome</keyword>
<name>A0A495R006_9ACTN</name>
<accession>A0A495R006</accession>
<proteinExistence type="predicted"/>
<dbReference type="AlphaFoldDB" id="A0A495R006"/>
<gene>
    <name evidence="2" type="ORF">BZB76_1015</name>
</gene>
<evidence type="ECO:0000256" key="1">
    <source>
        <dbReference type="SAM" id="MobiDB-lite"/>
    </source>
</evidence>
<dbReference type="EMBL" id="RBWU01000001">
    <property type="protein sequence ID" value="RKS79544.1"/>
    <property type="molecule type" value="Genomic_DNA"/>
</dbReference>
<evidence type="ECO:0000313" key="3">
    <source>
        <dbReference type="Proteomes" id="UP000274601"/>
    </source>
</evidence>
<evidence type="ECO:0000313" key="2">
    <source>
        <dbReference type="EMBL" id="RKS79544.1"/>
    </source>
</evidence>
<feature type="compositionally biased region" description="Low complexity" evidence="1">
    <location>
        <begin position="94"/>
        <end position="117"/>
    </location>
</feature>
<feature type="region of interest" description="Disordered" evidence="1">
    <location>
        <begin position="91"/>
        <end position="152"/>
    </location>
</feature>
<sequence length="152" mass="15847">MANLDLTLKDMMTVDGALGAAVVDYDSGMALGHLGGSKALDLQIAAAGNTEVVRAKVRTMEQLRIKEDIEDILISLSSQYHVIRPVTARARACSSTWPSTAPAPTSPSPATASATSRRTSRFDPGADTWQDGWAGAGAPTHPAGVLPPPPRA</sequence>